<dbReference type="Gene3D" id="3.40.640.10">
    <property type="entry name" value="Type I PLP-dependent aspartate aminotransferase-like (Major domain)"/>
    <property type="match status" value="1"/>
</dbReference>
<dbReference type="InterPro" id="IPR015422">
    <property type="entry name" value="PyrdxlP-dep_Trfase_small"/>
</dbReference>
<dbReference type="SUPFAM" id="SSF53383">
    <property type="entry name" value="PLP-dependent transferases"/>
    <property type="match status" value="1"/>
</dbReference>
<dbReference type="InterPro" id="IPR015421">
    <property type="entry name" value="PyrdxlP-dep_Trfase_major"/>
</dbReference>
<dbReference type="RefSeq" id="WP_144349008.1">
    <property type="nucleotide sequence ID" value="NZ_CP036259.1"/>
</dbReference>
<accession>A0A517DPS4</accession>
<dbReference type="Proteomes" id="UP000320776">
    <property type="component" value="Chromosome"/>
</dbReference>
<keyword evidence="1" id="KW-0032">Aminotransferase</keyword>
<dbReference type="InterPro" id="IPR015424">
    <property type="entry name" value="PyrdxlP-dep_Trfase"/>
</dbReference>
<evidence type="ECO:0000313" key="1">
    <source>
        <dbReference type="EMBL" id="QDR79352.1"/>
    </source>
</evidence>
<dbReference type="PANTHER" id="PTHR43799">
    <property type="entry name" value="AMINOTRANSFERASE, PUTATIVE-RELATED"/>
    <property type="match status" value="1"/>
</dbReference>
<keyword evidence="2" id="KW-1185">Reference proteome</keyword>
<name>A0A517DPS4_9FIRM</name>
<dbReference type="PANTHER" id="PTHR43799:SF1">
    <property type="entry name" value="ASPARTATE AMINOTRANSFERASE"/>
    <property type="match status" value="1"/>
</dbReference>
<dbReference type="GO" id="GO:0004069">
    <property type="term" value="F:L-aspartate:2-oxoglutarate aminotransferase activity"/>
    <property type="evidence" value="ECO:0007669"/>
    <property type="project" value="InterPro"/>
</dbReference>
<dbReference type="Gene3D" id="3.90.1150.10">
    <property type="entry name" value="Aspartate Aminotransferase, domain 1"/>
    <property type="match status" value="1"/>
</dbReference>
<reference evidence="1 2" key="1">
    <citation type="submission" date="2019-02" db="EMBL/GenBank/DDBJ databases">
        <title>Closed genome of Sporomusa termitida DSM 4440.</title>
        <authorList>
            <person name="Poehlein A."/>
            <person name="Daniel R."/>
        </authorList>
    </citation>
    <scope>NUCLEOTIDE SEQUENCE [LARGE SCALE GENOMIC DNA]</scope>
    <source>
        <strain evidence="1 2">DSM 4440</strain>
    </source>
</reference>
<dbReference type="InterPro" id="IPR024551">
    <property type="entry name" value="AspAT_Ic"/>
</dbReference>
<evidence type="ECO:0000313" key="2">
    <source>
        <dbReference type="Proteomes" id="UP000320776"/>
    </source>
</evidence>
<protein>
    <submittedName>
        <fullName evidence="1">Aminotransferase</fullName>
    </submittedName>
</protein>
<dbReference type="AlphaFoldDB" id="A0A517DPS4"/>
<dbReference type="KEGG" id="sted:SPTER_06260"/>
<keyword evidence="1" id="KW-0808">Transferase</keyword>
<dbReference type="EMBL" id="CP036259">
    <property type="protein sequence ID" value="QDR79352.1"/>
    <property type="molecule type" value="Genomic_DNA"/>
</dbReference>
<sequence>MTELEKMNDPALQEYYLQLVRHYEKFQAQKLKLNMSRGIPGPDQLDLAAGLLDCINQTNYKAADGTDCRNYGGVDGLPEAKELFAQLLEAKPAEVIIGGNSSLNLMNDLIIRAMLHGLPGSETPWVKQPQVKFLCPSPGYDRHFAICEHLGIELIPIKYQHDGPDMAQVEQLAAADASIKGIWCVPKHSNPTGITYSDAVVKRLAAMPVKAPDFRIFWDNAYTVHHLTDTPPRLLNMLAECKQAGQPDRVFVFTSTSKVSLAGAGIAALAASEANINWFKKHLGIQTIGPDKLNQLRHVRFFKDRAGIEAHMRKHAAIIKPKFDLAIAIMEAELGGKNLASWSKPQGGYFISVNTLPGCAKKTVAKTAAAGVVLTSAGATFPYGRDPKDSNIRLAPTFPPLAELKQAMELFTLCIQLASVEQELEKRGLRQ</sequence>
<dbReference type="CDD" id="cd00609">
    <property type="entry name" value="AAT_like"/>
    <property type="match status" value="1"/>
</dbReference>
<organism evidence="1 2">
    <name type="scientific">Sporomusa termitida</name>
    <dbReference type="NCBI Taxonomy" id="2377"/>
    <lineage>
        <taxon>Bacteria</taxon>
        <taxon>Bacillati</taxon>
        <taxon>Bacillota</taxon>
        <taxon>Negativicutes</taxon>
        <taxon>Selenomonadales</taxon>
        <taxon>Sporomusaceae</taxon>
        <taxon>Sporomusa</taxon>
    </lineage>
</organism>
<gene>
    <name evidence="1" type="ORF">SPTER_06260</name>
</gene>
<dbReference type="Pfam" id="PF12897">
    <property type="entry name" value="Asp_aminotransf"/>
    <property type="match status" value="1"/>
</dbReference>
<dbReference type="OrthoDB" id="9802328at2"/>
<proteinExistence type="predicted"/>